<evidence type="ECO:0000313" key="3">
    <source>
        <dbReference type="EMBL" id="MDR6374236.1"/>
    </source>
</evidence>
<dbReference type="CDD" id="cd01285">
    <property type="entry name" value="nucleoside_deaminase"/>
    <property type="match status" value="1"/>
</dbReference>
<dbReference type="EMBL" id="JAVDQN010000001">
    <property type="protein sequence ID" value="MDR6374236.1"/>
    <property type="molecule type" value="Genomic_DNA"/>
</dbReference>
<sequence>MSLTVPSAEMSATAGADAAGFPPQGLTPTHEQIVRHLRHSSRIAERATLLGHHPFGAVLVGPDQETVLMEQGNVDTVNHAESVLARVAALNFTPAYLWSCTLYTSVEPCCMCAGTMYWANIGRVVFGMTEKRLLEATGDHAENPTMSVDCRYVFDHCQKRVEVIGPVAEVESEVMDVQRRFWNSR</sequence>
<keyword evidence="4" id="KW-1185">Reference proteome</keyword>
<accession>A0AB73I3N6</accession>
<dbReference type="InterPro" id="IPR016193">
    <property type="entry name" value="Cytidine_deaminase-like"/>
</dbReference>
<dbReference type="AlphaFoldDB" id="A0AB73I3N6"/>
<dbReference type="EMBL" id="JAURTK010000001">
    <property type="protein sequence ID" value="MDP9644605.1"/>
    <property type="molecule type" value="Genomic_DNA"/>
</dbReference>
<proteinExistence type="predicted"/>
<gene>
    <name evidence="3" type="ORF">J2776_000912</name>
    <name evidence="2" type="ORF">J2793_000027</name>
</gene>
<dbReference type="InterPro" id="IPR002125">
    <property type="entry name" value="CMP_dCMP_dom"/>
</dbReference>
<evidence type="ECO:0000313" key="5">
    <source>
        <dbReference type="Proteomes" id="UP001229486"/>
    </source>
</evidence>
<evidence type="ECO:0000313" key="4">
    <source>
        <dbReference type="Proteomes" id="UP001185254"/>
    </source>
</evidence>
<dbReference type="Proteomes" id="UP001185254">
    <property type="component" value="Unassembled WGS sequence"/>
</dbReference>
<feature type="domain" description="CMP/dCMP-type deaminase" evidence="1">
    <location>
        <begin position="31"/>
        <end position="140"/>
    </location>
</feature>
<dbReference type="SUPFAM" id="SSF53927">
    <property type="entry name" value="Cytidine deaminase-like"/>
    <property type="match status" value="1"/>
</dbReference>
<dbReference type="Proteomes" id="UP001229486">
    <property type="component" value="Unassembled WGS sequence"/>
</dbReference>
<dbReference type="GO" id="GO:0003824">
    <property type="term" value="F:catalytic activity"/>
    <property type="evidence" value="ECO:0007669"/>
    <property type="project" value="InterPro"/>
</dbReference>
<comment type="caution">
    <text evidence="2">The sequence shown here is derived from an EMBL/GenBank/DDBJ whole genome shotgun (WGS) entry which is preliminary data.</text>
</comment>
<evidence type="ECO:0000259" key="1">
    <source>
        <dbReference type="PROSITE" id="PS51747"/>
    </source>
</evidence>
<evidence type="ECO:0000313" key="2">
    <source>
        <dbReference type="EMBL" id="MDP9644605.1"/>
    </source>
</evidence>
<dbReference type="Gene3D" id="3.40.140.10">
    <property type="entry name" value="Cytidine Deaminase, domain 2"/>
    <property type="match status" value="1"/>
</dbReference>
<organism evidence="2 5">
    <name type="scientific">Paraburkholderia caledonica</name>
    <dbReference type="NCBI Taxonomy" id="134536"/>
    <lineage>
        <taxon>Bacteria</taxon>
        <taxon>Pseudomonadati</taxon>
        <taxon>Pseudomonadota</taxon>
        <taxon>Betaproteobacteria</taxon>
        <taxon>Burkholderiales</taxon>
        <taxon>Burkholderiaceae</taxon>
        <taxon>Paraburkholderia</taxon>
    </lineage>
</organism>
<protein>
    <submittedName>
        <fullName evidence="2">tRNA(Arg) A34 adenosine deaminase TadA</fullName>
    </submittedName>
</protein>
<dbReference type="Pfam" id="PF00383">
    <property type="entry name" value="dCMP_cyt_deam_1"/>
    <property type="match status" value="1"/>
</dbReference>
<reference evidence="2 4" key="1">
    <citation type="submission" date="2023-07" db="EMBL/GenBank/DDBJ databases">
        <title>Sorghum-associated microbial communities from plants grown in Nebraska, USA.</title>
        <authorList>
            <person name="Schachtman D."/>
        </authorList>
    </citation>
    <scope>NUCLEOTIDE SEQUENCE</scope>
    <source>
        <strain evidence="3 4">DS1039</strain>
        <strain evidence="2">DS1061</strain>
    </source>
</reference>
<dbReference type="PANTHER" id="PTHR11079">
    <property type="entry name" value="CYTOSINE DEAMINASE FAMILY MEMBER"/>
    <property type="match status" value="1"/>
</dbReference>
<name>A0AB73I3N6_9BURK</name>
<dbReference type="PROSITE" id="PS51747">
    <property type="entry name" value="CYT_DCMP_DEAMINASES_2"/>
    <property type="match status" value="1"/>
</dbReference>
<dbReference type="PANTHER" id="PTHR11079:SF162">
    <property type="entry name" value="RIBOFLAVIN BIOSYNTHESIS PROTEIN PYRD, CHLOROPLASTIC"/>
    <property type="match status" value="1"/>
</dbReference>